<dbReference type="PANTHER" id="PTHR10388">
    <property type="entry name" value="EUKARYOTIC TRANSLATION INITIATION FACTOR SUI1"/>
    <property type="match status" value="1"/>
</dbReference>
<keyword evidence="5" id="KW-1185">Reference proteome</keyword>
<dbReference type="Pfam" id="PF01253">
    <property type="entry name" value="SUI1"/>
    <property type="match status" value="1"/>
</dbReference>
<dbReference type="STRING" id="188477.A0A3S1C1B6"/>
<comment type="caution">
    <text evidence="4">The sequence shown here is derived from an EMBL/GenBank/DDBJ whole genome shotgun (WGS) entry which is preliminary data.</text>
</comment>
<reference evidence="4 5" key="1">
    <citation type="submission" date="2019-01" db="EMBL/GenBank/DDBJ databases">
        <title>A draft genome assembly of the solar-powered sea slug Elysia chlorotica.</title>
        <authorList>
            <person name="Cai H."/>
            <person name="Li Q."/>
            <person name="Fang X."/>
            <person name="Li J."/>
            <person name="Curtis N.E."/>
            <person name="Altenburger A."/>
            <person name="Shibata T."/>
            <person name="Feng M."/>
            <person name="Maeda T."/>
            <person name="Schwartz J.A."/>
            <person name="Shigenobu S."/>
            <person name="Lundholm N."/>
            <person name="Nishiyama T."/>
            <person name="Yang H."/>
            <person name="Hasebe M."/>
            <person name="Li S."/>
            <person name="Pierce S.K."/>
            <person name="Wang J."/>
        </authorList>
    </citation>
    <scope>NUCLEOTIDE SEQUENCE [LARGE SCALE GENOMIC DNA]</scope>
    <source>
        <strain evidence="4">EC2010</strain>
        <tissue evidence="4">Whole organism of an adult</tissue>
    </source>
</reference>
<protein>
    <recommendedName>
        <fullName evidence="3">SUI1 domain-containing protein</fullName>
    </recommendedName>
</protein>
<dbReference type="InterPro" id="IPR005874">
    <property type="entry name" value="SUI1_euk"/>
</dbReference>
<evidence type="ECO:0000256" key="2">
    <source>
        <dbReference type="ARBA" id="ARBA00022917"/>
    </source>
</evidence>
<evidence type="ECO:0000256" key="1">
    <source>
        <dbReference type="ARBA" id="ARBA00005422"/>
    </source>
</evidence>
<dbReference type="AlphaFoldDB" id="A0A3S1C1B6"/>
<accession>A0A3S1C1B6</accession>
<dbReference type="Proteomes" id="UP000271974">
    <property type="component" value="Unassembled WGS sequence"/>
</dbReference>
<dbReference type="OrthoDB" id="10248435at2759"/>
<gene>
    <name evidence="4" type="ORF">EGW08_011989</name>
</gene>
<dbReference type="EMBL" id="RQTK01000402">
    <property type="protein sequence ID" value="RUS80260.1"/>
    <property type="molecule type" value="Genomic_DNA"/>
</dbReference>
<sequence>MTDLSITGFDPFADTNESVGNDKESLIHIRIQQRNGRKTLTTVQGLDQKYDFKKIVKAAKKEFACNGTVVEHPEYGEVIQLQGDQREHMRSFFIKVGIASATSIKVSLINSKY</sequence>
<dbReference type="SUPFAM" id="SSF55159">
    <property type="entry name" value="eIF1-like"/>
    <property type="match status" value="1"/>
</dbReference>
<dbReference type="Gene3D" id="3.30.780.10">
    <property type="entry name" value="SUI1-like domain"/>
    <property type="match status" value="1"/>
</dbReference>
<name>A0A3S1C1B6_ELYCH</name>
<feature type="domain" description="SUI1" evidence="3">
    <location>
        <begin position="27"/>
        <end position="97"/>
    </location>
</feature>
<evidence type="ECO:0000313" key="5">
    <source>
        <dbReference type="Proteomes" id="UP000271974"/>
    </source>
</evidence>
<dbReference type="InterPro" id="IPR001950">
    <property type="entry name" value="SUI1"/>
</dbReference>
<dbReference type="NCBIfam" id="TIGR01160">
    <property type="entry name" value="SUI1_MOF2"/>
    <property type="match status" value="1"/>
</dbReference>
<proteinExistence type="inferred from homology"/>
<dbReference type="CDD" id="cd11566">
    <property type="entry name" value="eIF1_SUI1"/>
    <property type="match status" value="1"/>
</dbReference>
<dbReference type="PIRSF" id="PIRSF004499">
    <property type="entry name" value="SUI1_euk"/>
    <property type="match status" value="1"/>
</dbReference>
<dbReference type="PROSITE" id="PS50296">
    <property type="entry name" value="SUI1"/>
    <property type="match status" value="1"/>
</dbReference>
<comment type="similarity">
    <text evidence="1">Belongs to the SUI1 family.</text>
</comment>
<keyword evidence="2" id="KW-0648">Protein biosynthesis</keyword>
<organism evidence="4 5">
    <name type="scientific">Elysia chlorotica</name>
    <name type="common">Eastern emerald elysia</name>
    <name type="synonym">Sea slug</name>
    <dbReference type="NCBI Taxonomy" id="188477"/>
    <lineage>
        <taxon>Eukaryota</taxon>
        <taxon>Metazoa</taxon>
        <taxon>Spiralia</taxon>
        <taxon>Lophotrochozoa</taxon>
        <taxon>Mollusca</taxon>
        <taxon>Gastropoda</taxon>
        <taxon>Heterobranchia</taxon>
        <taxon>Euthyneura</taxon>
        <taxon>Panpulmonata</taxon>
        <taxon>Sacoglossa</taxon>
        <taxon>Placobranchoidea</taxon>
        <taxon>Plakobranchidae</taxon>
        <taxon>Elysia</taxon>
    </lineage>
</organism>
<evidence type="ECO:0000259" key="3">
    <source>
        <dbReference type="PROSITE" id="PS50296"/>
    </source>
</evidence>
<dbReference type="GO" id="GO:0003743">
    <property type="term" value="F:translation initiation factor activity"/>
    <property type="evidence" value="ECO:0007669"/>
    <property type="project" value="InterPro"/>
</dbReference>
<evidence type="ECO:0000313" key="4">
    <source>
        <dbReference type="EMBL" id="RUS80260.1"/>
    </source>
</evidence>
<dbReference type="InterPro" id="IPR036877">
    <property type="entry name" value="SUI1_dom_sf"/>
</dbReference>